<organism evidence="1">
    <name type="scientific">Arundo donax</name>
    <name type="common">Giant reed</name>
    <name type="synonym">Donax arundinaceus</name>
    <dbReference type="NCBI Taxonomy" id="35708"/>
    <lineage>
        <taxon>Eukaryota</taxon>
        <taxon>Viridiplantae</taxon>
        <taxon>Streptophyta</taxon>
        <taxon>Embryophyta</taxon>
        <taxon>Tracheophyta</taxon>
        <taxon>Spermatophyta</taxon>
        <taxon>Magnoliopsida</taxon>
        <taxon>Liliopsida</taxon>
        <taxon>Poales</taxon>
        <taxon>Poaceae</taxon>
        <taxon>PACMAD clade</taxon>
        <taxon>Arundinoideae</taxon>
        <taxon>Arundineae</taxon>
        <taxon>Arundo</taxon>
    </lineage>
</organism>
<protein>
    <submittedName>
        <fullName evidence="1">Uncharacterized protein</fullName>
    </submittedName>
</protein>
<name>A0A0A9DLL9_ARUDO</name>
<sequence length="9" mass="1198">MQRWLLVPR</sequence>
<evidence type="ECO:0000313" key="1">
    <source>
        <dbReference type="EMBL" id="JAD88696.1"/>
    </source>
</evidence>
<accession>A0A0A9DLL9</accession>
<reference evidence="1" key="2">
    <citation type="journal article" date="2015" name="Data Brief">
        <title>Shoot transcriptome of the giant reed, Arundo donax.</title>
        <authorList>
            <person name="Barrero R.A."/>
            <person name="Guerrero F.D."/>
            <person name="Moolhuijzen P."/>
            <person name="Goolsby J.A."/>
            <person name="Tidwell J."/>
            <person name="Bellgard S.E."/>
            <person name="Bellgard M.I."/>
        </authorList>
    </citation>
    <scope>NUCLEOTIDE SEQUENCE</scope>
    <source>
        <tissue evidence="1">Shoot tissue taken approximately 20 cm above the soil surface</tissue>
    </source>
</reference>
<dbReference type="EMBL" id="GBRH01209199">
    <property type="protein sequence ID" value="JAD88696.1"/>
    <property type="molecule type" value="Transcribed_RNA"/>
</dbReference>
<proteinExistence type="predicted"/>
<reference evidence="1" key="1">
    <citation type="submission" date="2014-09" db="EMBL/GenBank/DDBJ databases">
        <authorList>
            <person name="Magalhaes I.L.F."/>
            <person name="Oliveira U."/>
            <person name="Santos F.R."/>
            <person name="Vidigal T.H.D.A."/>
            <person name="Brescovit A.D."/>
            <person name="Santos A.J."/>
        </authorList>
    </citation>
    <scope>NUCLEOTIDE SEQUENCE</scope>
    <source>
        <tissue evidence="1">Shoot tissue taken approximately 20 cm above the soil surface</tissue>
    </source>
</reference>